<keyword evidence="1" id="KW-0040">ANK repeat</keyword>
<comment type="caution">
    <text evidence="2">The sequence shown here is derived from an EMBL/GenBank/DDBJ whole genome shotgun (WGS) entry which is preliminary data.</text>
</comment>
<feature type="repeat" description="ANK" evidence="1">
    <location>
        <begin position="10"/>
        <end position="42"/>
    </location>
</feature>
<dbReference type="OrthoDB" id="542841at2759"/>
<dbReference type="SMART" id="SM00248">
    <property type="entry name" value="ANK"/>
    <property type="match status" value="1"/>
</dbReference>
<organism evidence="2">
    <name type="scientific">Tetraodon nigroviridis</name>
    <name type="common">Spotted green pufferfish</name>
    <name type="synonym">Chelonodon nigroviridis</name>
    <dbReference type="NCBI Taxonomy" id="99883"/>
    <lineage>
        <taxon>Eukaryota</taxon>
        <taxon>Metazoa</taxon>
        <taxon>Chordata</taxon>
        <taxon>Craniata</taxon>
        <taxon>Vertebrata</taxon>
        <taxon>Euteleostomi</taxon>
        <taxon>Actinopterygii</taxon>
        <taxon>Neopterygii</taxon>
        <taxon>Teleostei</taxon>
        <taxon>Neoteleostei</taxon>
        <taxon>Acanthomorphata</taxon>
        <taxon>Eupercaria</taxon>
        <taxon>Tetraodontiformes</taxon>
        <taxon>Tetradontoidea</taxon>
        <taxon>Tetraodontidae</taxon>
        <taxon>Tetraodon</taxon>
    </lineage>
</organism>
<dbReference type="SUPFAM" id="SSF48403">
    <property type="entry name" value="Ankyrin repeat"/>
    <property type="match status" value="1"/>
</dbReference>
<dbReference type="Pfam" id="PF00023">
    <property type="entry name" value="Ank"/>
    <property type="match status" value="1"/>
</dbReference>
<dbReference type="PROSITE" id="PS50297">
    <property type="entry name" value="ANK_REP_REGION"/>
    <property type="match status" value="1"/>
</dbReference>
<name>Q4TFB3_TETNG</name>
<evidence type="ECO:0000313" key="2">
    <source>
        <dbReference type="EMBL" id="CAF88419.1"/>
    </source>
</evidence>
<dbReference type="PROSITE" id="PS50088">
    <property type="entry name" value="ANK_REPEAT"/>
    <property type="match status" value="1"/>
</dbReference>
<proteinExistence type="predicted"/>
<dbReference type="PANTHER" id="PTHR22677:SF4">
    <property type="entry name" value="USHER SYNDROME TYPE-1G PROTEIN-LIKE PROTEIN"/>
    <property type="match status" value="1"/>
</dbReference>
<reference evidence="2" key="2">
    <citation type="submission" date="2004-02" db="EMBL/GenBank/DDBJ databases">
        <authorList>
            <consortium name="Genoscope"/>
            <consortium name="Whitehead Institute Centre for Genome Research"/>
        </authorList>
    </citation>
    <scope>NUCLEOTIDE SEQUENCE</scope>
</reference>
<dbReference type="Gene3D" id="1.25.40.20">
    <property type="entry name" value="Ankyrin repeat-containing domain"/>
    <property type="match status" value="1"/>
</dbReference>
<feature type="non-terminal residue" evidence="2">
    <location>
        <position position="42"/>
    </location>
</feature>
<dbReference type="InterPro" id="IPR039323">
    <property type="entry name" value="ANKRD_45/46/60"/>
</dbReference>
<dbReference type="InterPro" id="IPR036770">
    <property type="entry name" value="Ankyrin_rpt-contain_sf"/>
</dbReference>
<gene>
    <name evidence="2" type="ORF">GSTENG00001737001</name>
</gene>
<reference evidence="2" key="1">
    <citation type="journal article" date="2004" name="Nature">
        <title>Genome duplication in the teleost fish Tetraodon nigroviridis reveals the early vertebrate proto-karyotype.</title>
        <authorList>
            <person name="Jaillon O."/>
            <person name="Aury J.-M."/>
            <person name="Brunet F."/>
            <person name="Petit J.-L."/>
            <person name="Stange-Thomann N."/>
            <person name="Mauceli E."/>
            <person name="Bouneau L."/>
            <person name="Fischer C."/>
            <person name="Ozouf-Costaz C."/>
            <person name="Bernot A."/>
            <person name="Nicaud S."/>
            <person name="Jaffe D."/>
            <person name="Fisher S."/>
            <person name="Lutfalla G."/>
            <person name="Dossat C."/>
            <person name="Segurens B."/>
            <person name="Dasilva C."/>
            <person name="Salanoubat M."/>
            <person name="Levy M."/>
            <person name="Boudet N."/>
            <person name="Castellano S."/>
            <person name="Anthouard V."/>
            <person name="Jubin C."/>
            <person name="Castelli V."/>
            <person name="Katinka M."/>
            <person name="Vacherie B."/>
            <person name="Biemont C."/>
            <person name="Skalli Z."/>
            <person name="Cattolico L."/>
            <person name="Poulain J."/>
            <person name="De Berardinis V."/>
            <person name="Cruaud C."/>
            <person name="Duprat S."/>
            <person name="Brottier P."/>
            <person name="Coutanceau J.-P."/>
            <person name="Gouzy J."/>
            <person name="Parra G."/>
            <person name="Lardier G."/>
            <person name="Chapple C."/>
            <person name="McKernan K.J."/>
            <person name="McEwan P."/>
            <person name="Bosak S."/>
            <person name="Kellis M."/>
            <person name="Volff J.-N."/>
            <person name="Guigo R."/>
            <person name="Zody M.C."/>
            <person name="Mesirov J."/>
            <person name="Lindblad-Toh K."/>
            <person name="Birren B."/>
            <person name="Nusbaum C."/>
            <person name="Kahn D."/>
            <person name="Robinson-Rechavi M."/>
            <person name="Laudet V."/>
            <person name="Schachter V."/>
            <person name="Quetier F."/>
            <person name="Saurin W."/>
            <person name="Scarpelli C."/>
            <person name="Wincker P."/>
            <person name="Lander E.S."/>
            <person name="Weissenbach J."/>
            <person name="Roest Crollius H."/>
        </authorList>
    </citation>
    <scope>NUCLEOTIDE SEQUENCE [LARGE SCALE GENOMIC DNA]</scope>
</reference>
<evidence type="ECO:0000256" key="1">
    <source>
        <dbReference type="PROSITE-ProRule" id="PRU00023"/>
    </source>
</evidence>
<dbReference type="AlphaFoldDB" id="Q4TFB3"/>
<dbReference type="EMBL" id="CAAE01004713">
    <property type="protein sequence ID" value="CAF88419.1"/>
    <property type="molecule type" value="Genomic_DNA"/>
</dbReference>
<feature type="non-terminal residue" evidence="2">
    <location>
        <position position="1"/>
    </location>
</feature>
<sequence>GSNLCLEDYDGRTPLHVAACEGHLSVVKYLLSHGATVYAKDR</sequence>
<protein>
    <submittedName>
        <fullName evidence="2">(spotted green pufferfish) hypothetical protein</fullName>
    </submittedName>
</protein>
<dbReference type="PANTHER" id="PTHR22677">
    <property type="entry name" value="ANKYRIN REPEAT DOMAIN-CONTAINING PROTEIN 60"/>
    <property type="match status" value="1"/>
</dbReference>
<dbReference type="KEGG" id="tng:GSTEN00001737G001"/>
<dbReference type="InterPro" id="IPR002110">
    <property type="entry name" value="Ankyrin_rpt"/>
</dbReference>
<accession>Q4TFB3</accession>